<comment type="subcellular location">
    <subcellularLocation>
        <location evidence="6">Cytoplasm</location>
    </subcellularLocation>
</comment>
<feature type="binding site" evidence="6">
    <location>
        <position position="57"/>
    </location>
    <ligand>
        <name>Zn(2+)</name>
        <dbReference type="ChEBI" id="CHEBI:29105"/>
    </ligand>
</feature>
<comment type="subunit">
    <text evidence="6">Part of the RNA polymerase complex.</text>
</comment>
<evidence type="ECO:0000256" key="5">
    <source>
        <dbReference type="ARBA" id="ARBA00023163"/>
    </source>
</evidence>
<protein>
    <recommendedName>
        <fullName evidence="6">DNA-directed RNA polymerase subunit Rpo10</fullName>
        <ecNumber evidence="6">2.7.7.6</ecNumber>
    </recommendedName>
    <alternativeName>
        <fullName evidence="6">DNA-directed RNA polymerase subunit N</fullName>
    </alternativeName>
</protein>
<keyword evidence="8" id="KW-1185">Reference proteome</keyword>
<keyword evidence="5 6" id="KW-0804">Transcription</keyword>
<keyword evidence="1 6" id="KW-0240">DNA-directed RNA polymerase</keyword>
<evidence type="ECO:0000256" key="2">
    <source>
        <dbReference type="ARBA" id="ARBA00022695"/>
    </source>
</evidence>
<evidence type="ECO:0000313" key="8">
    <source>
        <dbReference type="Proteomes" id="UP000001400"/>
    </source>
</evidence>
<dbReference type="SUPFAM" id="SSF46924">
    <property type="entry name" value="RNA polymerase subunit RPB10"/>
    <property type="match status" value="1"/>
</dbReference>
<keyword evidence="4 6" id="KW-0862">Zinc</keyword>
<keyword evidence="6" id="KW-0808">Transferase</keyword>
<evidence type="ECO:0000313" key="7">
    <source>
        <dbReference type="EMBL" id="ADD09283.1"/>
    </source>
</evidence>
<dbReference type="PANTHER" id="PTHR23431">
    <property type="entry name" value="DNA-DIRECTED RNA POLYMERASES I, II, AND III SUBUNIT RPABC5 FAMILY MEMBER"/>
    <property type="match status" value="1"/>
</dbReference>
<evidence type="ECO:0000256" key="6">
    <source>
        <dbReference type="HAMAP-Rule" id="MF_00250"/>
    </source>
</evidence>
<dbReference type="GO" id="GO:0003677">
    <property type="term" value="F:DNA binding"/>
    <property type="evidence" value="ECO:0007669"/>
    <property type="project" value="InterPro"/>
</dbReference>
<dbReference type="PANTHER" id="PTHR23431:SF3">
    <property type="entry name" value="DNA-DIRECTED RNA POLYMERASES I, II, AND III SUBUNIT RPABC5"/>
    <property type="match status" value="1"/>
</dbReference>
<dbReference type="NCBIfam" id="NF003089">
    <property type="entry name" value="PRK04016.1"/>
    <property type="match status" value="1"/>
</dbReference>
<feature type="binding site" evidence="6">
    <location>
        <position position="58"/>
    </location>
    <ligand>
        <name>Zn(2+)</name>
        <dbReference type="ChEBI" id="CHEBI:29105"/>
    </ligand>
</feature>
<dbReference type="EMBL" id="CP001941">
    <property type="protein sequence ID" value="ADD09283.1"/>
    <property type="molecule type" value="Genomic_DNA"/>
</dbReference>
<dbReference type="Pfam" id="PF01194">
    <property type="entry name" value="RNA_pol_N"/>
    <property type="match status" value="1"/>
</dbReference>
<name>D3TB04_ACIB4</name>
<feature type="binding site" evidence="6">
    <location>
        <position position="13"/>
    </location>
    <ligand>
        <name>Zn(2+)</name>
        <dbReference type="ChEBI" id="CHEBI:29105"/>
    </ligand>
</feature>
<dbReference type="PROSITE" id="PS01112">
    <property type="entry name" value="RNA_POL_N_8KD"/>
    <property type="match status" value="1"/>
</dbReference>
<dbReference type="Proteomes" id="UP000001400">
    <property type="component" value="Chromosome"/>
</dbReference>
<keyword evidence="3 6" id="KW-0479">Metal-binding</keyword>
<comment type="similarity">
    <text evidence="6">Belongs to the archaeal Rpo10/eukaryotic RPB10 RNA polymerase subunit family.</text>
</comment>
<feature type="binding site" evidence="6">
    <location>
        <position position="10"/>
    </location>
    <ligand>
        <name>Zn(2+)</name>
        <dbReference type="ChEBI" id="CHEBI:29105"/>
    </ligand>
</feature>
<dbReference type="GO" id="GO:0005737">
    <property type="term" value="C:cytoplasm"/>
    <property type="evidence" value="ECO:0007669"/>
    <property type="project" value="UniProtKB-SubCell"/>
</dbReference>
<comment type="cofactor">
    <cofactor evidence="6">
        <name>Zn(2+)</name>
        <dbReference type="ChEBI" id="CHEBI:29105"/>
    </cofactor>
    <text evidence="6">Binds 1 zinc ion.</text>
</comment>
<proteinExistence type="inferred from homology"/>
<reference evidence="7" key="1">
    <citation type="submission" date="2010-02" db="EMBL/GenBank/DDBJ databases">
        <title>Complete sequence of Aciduliprofundum boonei T469.</title>
        <authorList>
            <consortium name="US DOE Joint Genome Institute"/>
            <person name="Lucas S."/>
            <person name="Copeland A."/>
            <person name="Lapidus A."/>
            <person name="Cheng J.-F."/>
            <person name="Bruce D."/>
            <person name="Goodwin L."/>
            <person name="Pitluck S."/>
            <person name="Saunders E."/>
            <person name="Detter J.C."/>
            <person name="Han C."/>
            <person name="Tapia R."/>
            <person name="Land M."/>
            <person name="Hauser L."/>
            <person name="Kyrpides N."/>
            <person name="Mikhailova N."/>
            <person name="Flores G."/>
            <person name="Reysenbach A.-L."/>
            <person name="Woyke T."/>
        </authorList>
    </citation>
    <scope>NUCLEOTIDE SEQUENCE</scope>
    <source>
        <strain evidence="7">T469</strain>
    </source>
</reference>
<dbReference type="AlphaFoldDB" id="D3TB04"/>
<dbReference type="InterPro" id="IPR020789">
    <property type="entry name" value="RNA_pol_suN_Zn-BS"/>
</dbReference>
<dbReference type="HOGENOM" id="CLU_143122_2_1_2"/>
<keyword evidence="2 6" id="KW-0548">Nucleotidyltransferase</keyword>
<evidence type="ECO:0000256" key="1">
    <source>
        <dbReference type="ARBA" id="ARBA00022478"/>
    </source>
</evidence>
<dbReference type="InterPro" id="IPR000268">
    <property type="entry name" value="RPABC5/Rpb10"/>
</dbReference>
<comment type="function">
    <text evidence="6">DNA-dependent RNA polymerase (RNAP) catalyzes the transcription of DNA into RNA using the four ribonucleoside triphosphates as substrates.</text>
</comment>
<dbReference type="Gene3D" id="1.10.10.60">
    <property type="entry name" value="Homeodomain-like"/>
    <property type="match status" value="1"/>
</dbReference>
<dbReference type="GO" id="GO:0000428">
    <property type="term" value="C:DNA-directed RNA polymerase complex"/>
    <property type="evidence" value="ECO:0007669"/>
    <property type="project" value="UniProtKB-KW"/>
</dbReference>
<organism evidence="7 8">
    <name type="scientific">Aciduliprofundum boonei (strain DSM 19572 / T469)</name>
    <dbReference type="NCBI Taxonomy" id="439481"/>
    <lineage>
        <taxon>Archaea</taxon>
        <taxon>Methanobacteriati</taxon>
        <taxon>Thermoplasmatota</taxon>
        <taxon>DHVE2 group</taxon>
        <taxon>Candidatus Aciduliprofundum</taxon>
    </lineage>
</organism>
<dbReference type="HAMAP" id="MF_00250">
    <property type="entry name" value="RNApol_arch_Rpo10"/>
    <property type="match status" value="1"/>
</dbReference>
<comment type="catalytic activity">
    <reaction evidence="6">
        <text>RNA(n) + a ribonucleoside 5'-triphosphate = RNA(n+1) + diphosphate</text>
        <dbReference type="Rhea" id="RHEA:21248"/>
        <dbReference type="Rhea" id="RHEA-COMP:14527"/>
        <dbReference type="Rhea" id="RHEA-COMP:17342"/>
        <dbReference type="ChEBI" id="CHEBI:33019"/>
        <dbReference type="ChEBI" id="CHEBI:61557"/>
        <dbReference type="ChEBI" id="CHEBI:140395"/>
        <dbReference type="EC" id="2.7.7.6"/>
    </reaction>
</comment>
<dbReference type="KEGG" id="abi:Aboo_1477"/>
<dbReference type="GO" id="GO:0006351">
    <property type="term" value="P:DNA-templated transcription"/>
    <property type="evidence" value="ECO:0007669"/>
    <property type="project" value="UniProtKB-UniRule"/>
</dbReference>
<dbReference type="EC" id="2.7.7.6" evidence="6"/>
<keyword evidence="6" id="KW-0963">Cytoplasm</keyword>
<evidence type="ECO:0000256" key="3">
    <source>
        <dbReference type="ARBA" id="ARBA00022723"/>
    </source>
</evidence>
<dbReference type="InterPro" id="IPR023580">
    <property type="entry name" value="RNA_pol_su_RPB10"/>
</dbReference>
<evidence type="ECO:0000256" key="4">
    <source>
        <dbReference type="ARBA" id="ARBA00022833"/>
    </source>
</evidence>
<dbReference type="GO" id="GO:0008270">
    <property type="term" value="F:zinc ion binding"/>
    <property type="evidence" value="ECO:0007669"/>
    <property type="project" value="UniProtKB-UniRule"/>
</dbReference>
<sequence>MIKLIIPVRCFSCGRVIASDYIAFVNKVNLIRETENREPTPEEIQRIFDEIGVKRYCCRRMILSHVNLIDDTMAFD</sequence>
<gene>
    <name evidence="6" type="primary">rpo10</name>
    <name evidence="6" type="synonym">rpoN</name>
    <name evidence="7" type="ordered locus">Aboo_1477</name>
</gene>
<accession>D3TB04</accession>
<dbReference type="GO" id="GO:0003899">
    <property type="term" value="F:DNA-directed RNA polymerase activity"/>
    <property type="evidence" value="ECO:0007669"/>
    <property type="project" value="UniProtKB-UniRule"/>
</dbReference>
<dbReference type="PIRSF" id="PIRSF005653">
    <property type="entry name" value="RNA_pol_N/8_sub"/>
    <property type="match status" value="1"/>
</dbReference>